<evidence type="ECO:0000256" key="8">
    <source>
        <dbReference type="PROSITE-ProRule" id="PRU01240"/>
    </source>
</evidence>
<feature type="domain" description="EGF-like" evidence="11">
    <location>
        <begin position="874"/>
        <end position="907"/>
    </location>
</feature>
<evidence type="ECO:0000259" key="11">
    <source>
        <dbReference type="PROSITE" id="PS50026"/>
    </source>
</evidence>
<keyword evidence="2" id="KW-0645">Protease</keyword>
<dbReference type="PROSITE" id="PS51829">
    <property type="entry name" value="P_HOMO_B"/>
    <property type="match status" value="1"/>
</dbReference>
<keyword evidence="4" id="KW-0378">Hydrolase</keyword>
<feature type="disulfide bond" evidence="7">
    <location>
        <begin position="651"/>
        <end position="660"/>
    </location>
</feature>
<dbReference type="PANTHER" id="PTHR42884">
    <property type="entry name" value="PROPROTEIN CONVERTASE SUBTILISIN/KEXIN-RELATED"/>
    <property type="match status" value="1"/>
</dbReference>
<reference evidence="13" key="1">
    <citation type="submission" date="2022-08" db="EMBL/GenBank/DDBJ databases">
        <title>Novel sulfate-reducing endosymbionts in the free-living metamonad Anaeramoeba.</title>
        <authorList>
            <person name="Jerlstrom-Hultqvist J."/>
            <person name="Cepicka I."/>
            <person name="Gallot-Lavallee L."/>
            <person name="Salas-Leiva D."/>
            <person name="Curtis B.A."/>
            <person name="Zahonova K."/>
            <person name="Pipaliya S."/>
            <person name="Dacks J."/>
            <person name="Roger A.J."/>
        </authorList>
    </citation>
    <scope>NUCLEOTIDE SEQUENCE</scope>
    <source>
        <strain evidence="13">Schooner1</strain>
    </source>
</reference>
<dbReference type="Pfam" id="PF01483">
    <property type="entry name" value="P_proprotein"/>
    <property type="match status" value="1"/>
</dbReference>
<sequence>MKLCLFFISVLFFLAVVSEPYVPNGDYSDEFHILLTKVDKAWEKGYTGEGQAISFVTDSVMGDHESIKPNFDLSGSNNYCEADTTDPFDGSFSFSVGTYLSGIAAGSGDEFVCGVGAAPKATIYGQRVSCNGATTDDLLSALSDTATNPVSVYQMSIIPTTCVLFLGCNYYQQDPLVVNKIVTNTRWGRKGYGSVHVIPVGDHYSLGANVNYATYVKLPEVIAVGSVSSTMKHSFFSNSGYALTVTAPGGGLDITGIHLSLINGADSSSETSCIFSKGTQPAASVVSGVVSMILESRPTLTPWDVQGILIETAQKVDVQDEGWKANGAGFTYSPLYGFGVVNAKAALERATTFESLSHTVVTDANTVFTAASLLASTTIPDNNEDGLEIEMTYENDMVIQGAVVFRVSIAHLRIGDIGIEVWSPSGTYAELVSRHTDSSDNLVLYPLAARNFYKENAKGVWKLKFTDKQAGKEGKLISVVLEVTGILGDNGDCQIDTDCNGPDHGYCKSNKECECYLGYSGVNCEFEICPTDKCNGHGTCDSNDGSCSCEEGYAGETCCTQLCPEGKCNGHGTCDLSDGSCSCEEGYAGDNCCTQLCPEDKCGEHGTCDLSDGSCSCDEGYSGDNCETNACSETTCANEGTCDPDTGKCQCKDGWIGDTCEEASCPPDKCKNNAFCDTKTGICRCDSGWIGDTCEEVACPIDKCLNGGTCSETTGECSCIEIWTGPTCTDKKCQPDTCNYRGECDIYTGECDCNEGWEGSRCQIEICPINMCAPNGKCSNDDGKCYCSDGYSGDHCENDLCQIQYERCNEESQAGTCNYTGTDGCCKCKDGWGGPSCQENLADTCTTDEECLNGGKCLDSYCQCADGWEGNYCDDDSCRHTRCHSNGFCLNDGTCECDPGWDDLDCTLNICEDDMYGCSAEFGRGECAFDENDEVYCKCNEEMGYTGKYCHLAPSQTPTPEPTPQPEPSTAVLGGSDSAASPLQLSFLFILSSLLLIFYF</sequence>
<dbReference type="PROSITE" id="PS51892">
    <property type="entry name" value="SUBTILASE"/>
    <property type="match status" value="1"/>
</dbReference>
<dbReference type="InterPro" id="IPR002884">
    <property type="entry name" value="P_dom"/>
</dbReference>
<feature type="domain" description="EGF-like" evidence="11">
    <location>
        <begin position="627"/>
        <end position="661"/>
    </location>
</feature>
<dbReference type="SUPFAM" id="SSF52743">
    <property type="entry name" value="Subtilisin-like"/>
    <property type="match status" value="1"/>
</dbReference>
<feature type="disulfide bond" evidence="7">
    <location>
        <begin position="897"/>
        <end position="906"/>
    </location>
</feature>
<comment type="caution">
    <text evidence="7">Lacks conserved residue(s) required for the propagation of feature annotation.</text>
</comment>
<evidence type="ECO:0000256" key="7">
    <source>
        <dbReference type="PROSITE-ProRule" id="PRU00076"/>
    </source>
</evidence>
<keyword evidence="14" id="KW-1185">Reference proteome</keyword>
<feature type="disulfide bond" evidence="7">
    <location>
        <begin position="719"/>
        <end position="728"/>
    </location>
</feature>
<dbReference type="InterPro" id="IPR036852">
    <property type="entry name" value="Peptidase_S8/S53_dom_sf"/>
</dbReference>
<evidence type="ECO:0000256" key="10">
    <source>
        <dbReference type="SAM" id="SignalP"/>
    </source>
</evidence>
<dbReference type="Pfam" id="PF07974">
    <property type="entry name" value="EGF_2"/>
    <property type="match status" value="1"/>
</dbReference>
<dbReference type="PANTHER" id="PTHR42884:SF14">
    <property type="entry name" value="NEUROENDOCRINE CONVERTASE 1"/>
    <property type="match status" value="1"/>
</dbReference>
<keyword evidence="10" id="KW-0732">Signal</keyword>
<dbReference type="InterPro" id="IPR008979">
    <property type="entry name" value="Galactose-bd-like_sf"/>
</dbReference>
<dbReference type="Gene3D" id="3.40.50.200">
    <property type="entry name" value="Peptidase S8/S53 domain"/>
    <property type="match status" value="1"/>
</dbReference>
<evidence type="ECO:0000256" key="9">
    <source>
        <dbReference type="SAM" id="MobiDB-lite"/>
    </source>
</evidence>
<feature type="region of interest" description="Disordered" evidence="9">
    <location>
        <begin position="956"/>
        <end position="975"/>
    </location>
</feature>
<evidence type="ECO:0000313" key="13">
    <source>
        <dbReference type="EMBL" id="KAJ6249513.1"/>
    </source>
</evidence>
<dbReference type="PROSITE" id="PS50026">
    <property type="entry name" value="EGF_3"/>
    <property type="match status" value="5"/>
</dbReference>
<evidence type="ECO:0000256" key="3">
    <source>
        <dbReference type="ARBA" id="ARBA00022737"/>
    </source>
</evidence>
<dbReference type="InterPro" id="IPR000209">
    <property type="entry name" value="Peptidase_S8/S53_dom"/>
</dbReference>
<feature type="compositionally biased region" description="Pro residues" evidence="9">
    <location>
        <begin position="957"/>
        <end position="967"/>
    </location>
</feature>
<dbReference type="Pfam" id="PF25024">
    <property type="entry name" value="EGF_TEN"/>
    <property type="match status" value="1"/>
</dbReference>
<feature type="disulfide bond" evidence="7">
    <location>
        <begin position="515"/>
        <end position="524"/>
    </location>
</feature>
<comment type="caution">
    <text evidence="13">The sequence shown here is derived from an EMBL/GenBank/DDBJ whole genome shotgun (WGS) entry which is preliminary data.</text>
</comment>
<feature type="disulfide bond" evidence="7">
    <location>
        <begin position="787"/>
        <end position="796"/>
    </location>
</feature>
<dbReference type="InterPro" id="IPR013032">
    <property type="entry name" value="EGF-like_CS"/>
</dbReference>
<dbReference type="Gene3D" id="2.60.120.260">
    <property type="entry name" value="Galactose-binding domain-like"/>
    <property type="match status" value="1"/>
</dbReference>
<keyword evidence="1 7" id="KW-0245">EGF-like domain</keyword>
<feature type="domain" description="EGF-like" evidence="11">
    <location>
        <begin position="695"/>
        <end position="729"/>
    </location>
</feature>
<organism evidence="13 14">
    <name type="scientific">Anaeramoeba flamelloides</name>
    <dbReference type="NCBI Taxonomy" id="1746091"/>
    <lineage>
        <taxon>Eukaryota</taxon>
        <taxon>Metamonada</taxon>
        <taxon>Anaeramoebidae</taxon>
        <taxon>Anaeramoeba</taxon>
    </lineage>
</organism>
<keyword evidence="5" id="KW-0720">Serine protease</keyword>
<keyword evidence="6 7" id="KW-1015">Disulfide bond</keyword>
<name>A0ABQ8YXY9_9EUKA</name>
<feature type="domain" description="P/Homo B" evidence="12">
    <location>
        <begin position="362"/>
        <end position="492"/>
    </location>
</feature>
<dbReference type="Proteomes" id="UP001150062">
    <property type="component" value="Unassembled WGS sequence"/>
</dbReference>
<evidence type="ECO:0000256" key="6">
    <source>
        <dbReference type="ARBA" id="ARBA00023157"/>
    </source>
</evidence>
<dbReference type="InterPro" id="IPR013111">
    <property type="entry name" value="EGF_extracell"/>
</dbReference>
<dbReference type="Pfam" id="PF12661">
    <property type="entry name" value="hEGF"/>
    <property type="match status" value="1"/>
</dbReference>
<evidence type="ECO:0000256" key="2">
    <source>
        <dbReference type="ARBA" id="ARBA00022670"/>
    </source>
</evidence>
<protein>
    <submittedName>
        <fullName evidence="13">Neuroendocrine convertase 1</fullName>
    </submittedName>
</protein>
<feature type="signal peptide" evidence="10">
    <location>
        <begin position="1"/>
        <end position="18"/>
    </location>
</feature>
<dbReference type="SMART" id="SM00181">
    <property type="entry name" value="EGF"/>
    <property type="match status" value="13"/>
</dbReference>
<evidence type="ECO:0000256" key="4">
    <source>
        <dbReference type="ARBA" id="ARBA00022801"/>
    </source>
</evidence>
<dbReference type="PROSITE" id="PS00022">
    <property type="entry name" value="EGF_1"/>
    <property type="match status" value="6"/>
</dbReference>
<feature type="domain" description="EGF-like" evidence="11">
    <location>
        <begin position="763"/>
        <end position="797"/>
    </location>
</feature>
<dbReference type="SUPFAM" id="SSF49785">
    <property type="entry name" value="Galactose-binding domain-like"/>
    <property type="match status" value="1"/>
</dbReference>
<evidence type="ECO:0000313" key="14">
    <source>
        <dbReference type="Proteomes" id="UP001150062"/>
    </source>
</evidence>
<dbReference type="Gene3D" id="2.10.25.10">
    <property type="entry name" value="Laminin"/>
    <property type="match status" value="6"/>
</dbReference>
<evidence type="ECO:0000256" key="5">
    <source>
        <dbReference type="ARBA" id="ARBA00022825"/>
    </source>
</evidence>
<dbReference type="EMBL" id="JAOAOG010000098">
    <property type="protein sequence ID" value="KAJ6249513.1"/>
    <property type="molecule type" value="Genomic_DNA"/>
</dbReference>
<feature type="domain" description="EGF-like" evidence="11">
    <location>
        <begin position="489"/>
        <end position="525"/>
    </location>
</feature>
<feature type="chain" id="PRO_5046064952" evidence="10">
    <location>
        <begin position="19"/>
        <end position="1000"/>
    </location>
</feature>
<evidence type="ECO:0000259" key="12">
    <source>
        <dbReference type="PROSITE" id="PS51829"/>
    </source>
</evidence>
<gene>
    <name evidence="13" type="ORF">M0813_16933</name>
</gene>
<dbReference type="Pfam" id="PF00082">
    <property type="entry name" value="Peptidase_S8"/>
    <property type="match status" value="1"/>
</dbReference>
<keyword evidence="3" id="KW-0677">Repeat</keyword>
<comment type="similarity">
    <text evidence="8">Belongs to the peptidase S8 family.</text>
</comment>
<accession>A0ABQ8YXY9</accession>
<dbReference type="PROSITE" id="PS01186">
    <property type="entry name" value="EGF_2"/>
    <property type="match status" value="6"/>
</dbReference>
<proteinExistence type="inferred from homology"/>
<evidence type="ECO:0000256" key="1">
    <source>
        <dbReference type="ARBA" id="ARBA00022536"/>
    </source>
</evidence>
<dbReference type="PRINTS" id="PR00011">
    <property type="entry name" value="EGFLAMININ"/>
</dbReference>
<dbReference type="InterPro" id="IPR000742">
    <property type="entry name" value="EGF"/>
</dbReference>